<accession>A0A645BA92</accession>
<evidence type="ECO:0000313" key="1">
    <source>
        <dbReference type="EMBL" id="MPM61986.1"/>
    </source>
</evidence>
<name>A0A645BA92_9ZZZZ</name>
<proteinExistence type="predicted"/>
<protein>
    <submittedName>
        <fullName evidence="1">Uncharacterized protein</fullName>
    </submittedName>
</protein>
<gene>
    <name evidence="1" type="ORF">SDC9_108851</name>
</gene>
<dbReference type="AlphaFoldDB" id="A0A645BA92"/>
<sequence length="45" mass="4980">MMLKLSCALAEGQDPSSEVTLADGKYVWLNYTTVTKDNLAQFQTP</sequence>
<dbReference type="EMBL" id="VSSQ01018630">
    <property type="protein sequence ID" value="MPM61986.1"/>
    <property type="molecule type" value="Genomic_DNA"/>
</dbReference>
<organism evidence="1">
    <name type="scientific">bioreactor metagenome</name>
    <dbReference type="NCBI Taxonomy" id="1076179"/>
    <lineage>
        <taxon>unclassified sequences</taxon>
        <taxon>metagenomes</taxon>
        <taxon>ecological metagenomes</taxon>
    </lineage>
</organism>
<comment type="caution">
    <text evidence="1">The sequence shown here is derived from an EMBL/GenBank/DDBJ whole genome shotgun (WGS) entry which is preliminary data.</text>
</comment>
<reference evidence="1" key="1">
    <citation type="submission" date="2019-08" db="EMBL/GenBank/DDBJ databases">
        <authorList>
            <person name="Kucharzyk K."/>
            <person name="Murdoch R.W."/>
            <person name="Higgins S."/>
            <person name="Loffler F."/>
        </authorList>
    </citation>
    <scope>NUCLEOTIDE SEQUENCE</scope>
</reference>